<keyword evidence="3" id="KW-1185">Reference proteome</keyword>
<dbReference type="KEGG" id="rmai:MACH21_17810"/>
<sequence>MAAWVSWGTCASGEAMAVPDRASVAARVAARMRVIVVSPIMGRGGMRRRDERRDDRRRPGAPLDRGWVLGMRTGDGGICNCGSGGICANSA</sequence>
<dbReference type="Proteomes" id="UP001337723">
    <property type="component" value="Chromosome"/>
</dbReference>
<dbReference type="AlphaFoldDB" id="A0AA48KIX6"/>
<feature type="region of interest" description="Disordered" evidence="1">
    <location>
        <begin position="44"/>
        <end position="63"/>
    </location>
</feature>
<dbReference type="EMBL" id="AP027266">
    <property type="protein sequence ID" value="BDW85604.1"/>
    <property type="molecule type" value="Genomic_DNA"/>
</dbReference>
<organism evidence="2 3">
    <name type="scientific">Roseicyclus marinus</name>
    <dbReference type="NCBI Taxonomy" id="2161673"/>
    <lineage>
        <taxon>Bacteria</taxon>
        <taxon>Pseudomonadati</taxon>
        <taxon>Pseudomonadota</taxon>
        <taxon>Alphaproteobacteria</taxon>
        <taxon>Rhodobacterales</taxon>
        <taxon>Roseobacteraceae</taxon>
        <taxon>Roseicyclus</taxon>
    </lineage>
</organism>
<protein>
    <submittedName>
        <fullName evidence="2">Uncharacterized protein</fullName>
    </submittedName>
</protein>
<name>A0AA48KIX6_9RHOB</name>
<proteinExistence type="predicted"/>
<reference evidence="2 3" key="1">
    <citation type="submission" date="2023-01" db="EMBL/GenBank/DDBJ databases">
        <title>Complete genome sequence of Roseicyclus marinus strain Dej080120_10.</title>
        <authorList>
            <person name="Ueki S."/>
            <person name="Maruyama F."/>
        </authorList>
    </citation>
    <scope>NUCLEOTIDE SEQUENCE [LARGE SCALE GENOMIC DNA]</scope>
    <source>
        <strain evidence="2 3">Dej080120_10</strain>
    </source>
</reference>
<feature type="compositionally biased region" description="Basic and acidic residues" evidence="1">
    <location>
        <begin position="47"/>
        <end position="58"/>
    </location>
</feature>
<accession>A0AA48KIX6</accession>
<gene>
    <name evidence="2" type="ORF">MACH21_17810</name>
</gene>
<evidence type="ECO:0000256" key="1">
    <source>
        <dbReference type="SAM" id="MobiDB-lite"/>
    </source>
</evidence>
<evidence type="ECO:0000313" key="3">
    <source>
        <dbReference type="Proteomes" id="UP001337723"/>
    </source>
</evidence>
<evidence type="ECO:0000313" key="2">
    <source>
        <dbReference type="EMBL" id="BDW85604.1"/>
    </source>
</evidence>